<dbReference type="RefSeq" id="WP_123062465.1">
    <property type="nucleotide sequence ID" value="NZ_RIAS01000001.1"/>
</dbReference>
<dbReference type="Proteomes" id="UP000323664">
    <property type="component" value="Unassembled WGS sequence"/>
</dbReference>
<accession>A0A5M9WLV8</accession>
<evidence type="ECO:0000313" key="2">
    <source>
        <dbReference type="Proteomes" id="UP000323664"/>
    </source>
</evidence>
<gene>
    <name evidence="1" type="ORF">EC604_01660</name>
</gene>
<reference evidence="1 2" key="1">
    <citation type="journal article" date="2019" name="J. Ind. Microbiol. Biotechnol.">
        <title>Paenibacillus amylolyticus 27C64 has a diverse set of carbohydrate-active enzymes and complete pectin deconstruction system.</title>
        <authorList>
            <person name="Keggi C."/>
            <person name="Doran-Peterson J."/>
        </authorList>
    </citation>
    <scope>NUCLEOTIDE SEQUENCE [LARGE SCALE GENOMIC DNA]</scope>
    <source>
        <strain evidence="1 2">27C64</strain>
    </source>
</reference>
<proteinExistence type="predicted"/>
<name>A0A5M9WLV8_PAEAM</name>
<dbReference type="EMBL" id="RIAS01000001">
    <property type="protein sequence ID" value="KAA8782553.1"/>
    <property type="molecule type" value="Genomic_DNA"/>
</dbReference>
<evidence type="ECO:0000313" key="1">
    <source>
        <dbReference type="EMBL" id="KAA8782553.1"/>
    </source>
</evidence>
<dbReference type="AlphaFoldDB" id="A0A5M9WLV8"/>
<sequence>MTIHPIKEQLDFKVETLSKAASLFNQGDCTVSIITTFGKIEGVMKPTKKYNSEDLNYLMEVAVSEHSSYLEEQNSDEKLQYNFITLDRAVVSPFSGCNSIEYEQLVVYTDQIVAFSLLKDGPR</sequence>
<comment type="caution">
    <text evidence="1">The sequence shown here is derived from an EMBL/GenBank/DDBJ whole genome shotgun (WGS) entry which is preliminary data.</text>
</comment>
<organism evidence="1 2">
    <name type="scientific">Paenibacillus amylolyticus</name>
    <dbReference type="NCBI Taxonomy" id="1451"/>
    <lineage>
        <taxon>Bacteria</taxon>
        <taxon>Bacillati</taxon>
        <taxon>Bacillota</taxon>
        <taxon>Bacilli</taxon>
        <taxon>Bacillales</taxon>
        <taxon>Paenibacillaceae</taxon>
        <taxon>Paenibacillus</taxon>
    </lineage>
</organism>
<dbReference type="OrthoDB" id="2619502at2"/>
<protein>
    <submittedName>
        <fullName evidence="1">Uncharacterized protein</fullName>
    </submittedName>
</protein>